<keyword evidence="1" id="KW-0472">Membrane</keyword>
<organism evidence="2">
    <name type="scientific">Papilio xuthus</name>
    <name type="common">Asian swallowtail butterfly</name>
    <dbReference type="NCBI Taxonomy" id="66420"/>
    <lineage>
        <taxon>Eukaryota</taxon>
        <taxon>Metazoa</taxon>
        <taxon>Ecdysozoa</taxon>
        <taxon>Arthropoda</taxon>
        <taxon>Hexapoda</taxon>
        <taxon>Insecta</taxon>
        <taxon>Pterygota</taxon>
        <taxon>Neoptera</taxon>
        <taxon>Endopterygota</taxon>
        <taxon>Lepidoptera</taxon>
        <taxon>Glossata</taxon>
        <taxon>Ditrysia</taxon>
        <taxon>Papilionoidea</taxon>
        <taxon>Papilionidae</taxon>
        <taxon>Papilioninae</taxon>
        <taxon>Papilio</taxon>
    </lineage>
</organism>
<dbReference type="PANTHER" id="PTHR36694:SF11">
    <property type="entry name" value="LP21121P-RELATED"/>
    <property type="match status" value="1"/>
</dbReference>
<name>A0AAJ7E4B7_PAPXU</name>
<sequence length="193" mass="22397">MFVEMPMVARCCFCAPLRYGLLIWAYIKLVTSILAFGITLVWMFLCFLRFGPFNVDEIFLLILIVSTLISLISDIFFNFVLILGTHKKNRSLLYLYYRYAFAHAAIFLVLGVLWIAYAIVENGKPLSQPDSVIYILCVILSVIVPLILHVYLFIVLRSELHKLEAKEQIKFDPITEYKARKEHTIEQKPNLEN</sequence>
<protein>
    <submittedName>
        <fullName evidence="2">Uncharacterized protein LOC106113780</fullName>
    </submittedName>
</protein>
<dbReference type="AlphaFoldDB" id="A0AAJ7E4B7"/>
<accession>A0AAJ7E4B7</accession>
<dbReference type="PANTHER" id="PTHR36694">
    <property type="entry name" value="PASIFLORA 1, ISOFORM A-RELATED"/>
    <property type="match status" value="1"/>
</dbReference>
<dbReference type="RefSeq" id="XP_013162198.1">
    <property type="nucleotide sequence ID" value="XM_013306744.1"/>
</dbReference>
<evidence type="ECO:0000256" key="1">
    <source>
        <dbReference type="SAM" id="Phobius"/>
    </source>
</evidence>
<feature type="transmembrane region" description="Helical" evidence="1">
    <location>
        <begin position="132"/>
        <end position="156"/>
    </location>
</feature>
<keyword evidence="1" id="KW-0812">Transmembrane</keyword>
<dbReference type="KEGG" id="pxu:106113780"/>
<feature type="transmembrane region" description="Helical" evidence="1">
    <location>
        <begin position="21"/>
        <end position="45"/>
    </location>
</feature>
<dbReference type="Proteomes" id="UP000694872">
    <property type="component" value="Unplaced"/>
</dbReference>
<proteinExistence type="predicted"/>
<reference evidence="2" key="1">
    <citation type="submission" date="2025-08" db="UniProtKB">
        <authorList>
            <consortium name="RefSeq"/>
        </authorList>
    </citation>
    <scope>IDENTIFICATION</scope>
</reference>
<evidence type="ECO:0000313" key="2">
    <source>
        <dbReference type="RefSeq" id="XP_013162198.1"/>
    </source>
</evidence>
<feature type="transmembrane region" description="Helical" evidence="1">
    <location>
        <begin position="95"/>
        <end position="120"/>
    </location>
</feature>
<feature type="transmembrane region" description="Helical" evidence="1">
    <location>
        <begin position="57"/>
        <end position="83"/>
    </location>
</feature>
<keyword evidence="1" id="KW-1133">Transmembrane helix</keyword>
<gene>
    <name evidence="2" type="primary">LOC106113780</name>
</gene>